<dbReference type="Proteomes" id="UP001153714">
    <property type="component" value="Chromosome 9"/>
</dbReference>
<name>A0A9N9RIG4_9NEOP</name>
<organism evidence="2 3">
    <name type="scientific">Diatraea saccharalis</name>
    <name type="common">sugarcane borer</name>
    <dbReference type="NCBI Taxonomy" id="40085"/>
    <lineage>
        <taxon>Eukaryota</taxon>
        <taxon>Metazoa</taxon>
        <taxon>Ecdysozoa</taxon>
        <taxon>Arthropoda</taxon>
        <taxon>Hexapoda</taxon>
        <taxon>Insecta</taxon>
        <taxon>Pterygota</taxon>
        <taxon>Neoptera</taxon>
        <taxon>Endopterygota</taxon>
        <taxon>Lepidoptera</taxon>
        <taxon>Glossata</taxon>
        <taxon>Ditrysia</taxon>
        <taxon>Pyraloidea</taxon>
        <taxon>Crambidae</taxon>
        <taxon>Crambinae</taxon>
        <taxon>Diatraea</taxon>
    </lineage>
</organism>
<keyword evidence="3" id="KW-1185">Reference proteome</keyword>
<feature type="compositionally biased region" description="Basic and acidic residues" evidence="1">
    <location>
        <begin position="68"/>
        <end position="83"/>
    </location>
</feature>
<evidence type="ECO:0000313" key="3">
    <source>
        <dbReference type="Proteomes" id="UP001153714"/>
    </source>
</evidence>
<feature type="region of interest" description="Disordered" evidence="1">
    <location>
        <begin position="60"/>
        <end position="102"/>
    </location>
</feature>
<dbReference type="OrthoDB" id="2133912at2759"/>
<protein>
    <submittedName>
        <fullName evidence="2">Uncharacterized protein</fullName>
    </submittedName>
</protein>
<reference evidence="2" key="2">
    <citation type="submission" date="2022-10" db="EMBL/GenBank/DDBJ databases">
        <authorList>
            <consortium name="ENA_rothamsted_submissions"/>
            <consortium name="culmorum"/>
            <person name="King R."/>
        </authorList>
    </citation>
    <scope>NUCLEOTIDE SEQUENCE</scope>
</reference>
<evidence type="ECO:0000313" key="2">
    <source>
        <dbReference type="EMBL" id="CAG9796867.1"/>
    </source>
</evidence>
<proteinExistence type="predicted"/>
<accession>A0A9N9RIG4</accession>
<dbReference type="EMBL" id="OU893340">
    <property type="protein sequence ID" value="CAG9796867.1"/>
    <property type="molecule type" value="Genomic_DNA"/>
</dbReference>
<dbReference type="AlphaFoldDB" id="A0A9N9RIG4"/>
<reference evidence="2" key="1">
    <citation type="submission" date="2021-12" db="EMBL/GenBank/DDBJ databases">
        <authorList>
            <person name="King R."/>
        </authorList>
    </citation>
    <scope>NUCLEOTIDE SEQUENCE</scope>
</reference>
<gene>
    <name evidence="2" type="ORF">DIATSA_LOCUS14016</name>
</gene>
<evidence type="ECO:0000256" key="1">
    <source>
        <dbReference type="SAM" id="MobiDB-lite"/>
    </source>
</evidence>
<sequence>MRQGEKIEGCNPLSFRSPGGELETELTIEKRRVSELEAYAHALDLSRQVAAAIERHSNTALEVPSRSRAHEVSTDKNGMKVSDDSGYTDGNSSLQQNRDKVH</sequence>